<keyword evidence="2 3" id="KW-0143">Chaperone</keyword>
<dbReference type="GO" id="GO:0005737">
    <property type="term" value="C:cytoplasm"/>
    <property type="evidence" value="ECO:0007669"/>
    <property type="project" value="UniProtKB-SubCell"/>
</dbReference>
<dbReference type="PIRSF" id="PIRSF009467">
    <property type="entry name" value="Ureas_acces_UreF"/>
    <property type="match status" value="1"/>
</dbReference>
<evidence type="ECO:0000256" key="1">
    <source>
        <dbReference type="ARBA" id="ARBA00022988"/>
    </source>
</evidence>
<protein>
    <recommendedName>
        <fullName evidence="3">Urease accessory protein UreF</fullName>
    </recommendedName>
</protein>
<comment type="function">
    <text evidence="3">Required for maturation of urease via the functional incorporation of the urease nickel metallocenter.</text>
</comment>
<dbReference type="GO" id="GO:0016151">
    <property type="term" value="F:nickel cation binding"/>
    <property type="evidence" value="ECO:0007669"/>
    <property type="project" value="UniProtKB-UniRule"/>
</dbReference>
<keyword evidence="1 3" id="KW-0996">Nickel insertion</keyword>
<dbReference type="AlphaFoldDB" id="A0A1H1UE14"/>
<gene>
    <name evidence="3" type="primary">ureF</name>
    <name evidence="4" type="ORF">SAMN04489743_0661</name>
</gene>
<reference evidence="5" key="1">
    <citation type="submission" date="2016-10" db="EMBL/GenBank/DDBJ databases">
        <authorList>
            <person name="Varghese N."/>
            <person name="Submissions S."/>
        </authorList>
    </citation>
    <scope>NUCLEOTIDE SEQUENCE [LARGE SCALE GENOMIC DNA]</scope>
    <source>
        <strain evidence="5">IMMIB L-1606</strain>
    </source>
</reference>
<dbReference type="PANTHER" id="PTHR33620">
    <property type="entry name" value="UREASE ACCESSORY PROTEIN F"/>
    <property type="match status" value="1"/>
</dbReference>
<sequence length="249" mass="26908">MPAPRCPPRRGPQSGPSRCSVTVGGGAVSSYQLALQQLVDSALPTGAFAHSLGFETYIDRELLFDEESFGLWLRAFVSRSLAYSDGLAIRFLYEGVDLWELDALLSASLLPREVREASLKMGGRLLEIGAEVFPSAALELYRDLVTSGRAAGHQPLAFAVVARSLGVPLQEALAAYLFATVMSLTQNAVRAIPLGQNAGQRILRKAHDDVAAAIEAIAHLTPDDFGAVSPGLEISQMRHERQRARMFMS</sequence>
<keyword evidence="5" id="KW-1185">Reference proteome</keyword>
<proteinExistence type="inferred from homology"/>
<dbReference type="PANTHER" id="PTHR33620:SF1">
    <property type="entry name" value="UREASE ACCESSORY PROTEIN F"/>
    <property type="match status" value="1"/>
</dbReference>
<dbReference type="InterPro" id="IPR002639">
    <property type="entry name" value="UreF"/>
</dbReference>
<evidence type="ECO:0000313" key="4">
    <source>
        <dbReference type="EMBL" id="SDS70693.1"/>
    </source>
</evidence>
<comment type="subcellular location">
    <subcellularLocation>
        <location evidence="3">Cytoplasm</location>
    </subcellularLocation>
</comment>
<dbReference type="Gene3D" id="1.10.4190.10">
    <property type="entry name" value="Urease accessory protein UreF"/>
    <property type="match status" value="1"/>
</dbReference>
<evidence type="ECO:0000313" key="5">
    <source>
        <dbReference type="Proteomes" id="UP000198751"/>
    </source>
</evidence>
<evidence type="ECO:0000256" key="3">
    <source>
        <dbReference type="HAMAP-Rule" id="MF_01385"/>
    </source>
</evidence>
<dbReference type="Proteomes" id="UP000198751">
    <property type="component" value="Chromosome I"/>
</dbReference>
<dbReference type="Pfam" id="PF01730">
    <property type="entry name" value="UreF"/>
    <property type="match status" value="1"/>
</dbReference>
<dbReference type="HAMAP" id="MF_01385">
    <property type="entry name" value="UreF"/>
    <property type="match status" value="1"/>
</dbReference>
<dbReference type="InterPro" id="IPR038277">
    <property type="entry name" value="UreF_sf"/>
</dbReference>
<dbReference type="EMBL" id="LT629779">
    <property type="protein sequence ID" value="SDS70693.1"/>
    <property type="molecule type" value="Genomic_DNA"/>
</dbReference>
<name>A0A1H1UE14_9MICC</name>
<keyword evidence="3" id="KW-0963">Cytoplasm</keyword>
<comment type="similarity">
    <text evidence="3">Belongs to the UreF family.</text>
</comment>
<organism evidence="4 5">
    <name type="scientific">Pseudarthrobacter equi</name>
    <dbReference type="NCBI Taxonomy" id="728066"/>
    <lineage>
        <taxon>Bacteria</taxon>
        <taxon>Bacillati</taxon>
        <taxon>Actinomycetota</taxon>
        <taxon>Actinomycetes</taxon>
        <taxon>Micrococcales</taxon>
        <taxon>Micrococcaceae</taxon>
        <taxon>Pseudarthrobacter</taxon>
    </lineage>
</organism>
<comment type="subunit">
    <text evidence="3">UreD, UreF and UreG form a complex that acts as a GTP-hydrolysis-dependent molecular chaperone, activating the urease apoprotein by helping to assemble the nickel containing metallocenter of UreC. The UreE protein probably delivers the nickel.</text>
</comment>
<evidence type="ECO:0000256" key="2">
    <source>
        <dbReference type="ARBA" id="ARBA00023186"/>
    </source>
</evidence>
<accession>A0A1H1UE14</accession>